<dbReference type="PANTHER" id="PTHR24258">
    <property type="entry name" value="SERINE PROTEASE-RELATED"/>
    <property type="match status" value="1"/>
</dbReference>
<feature type="domain" description="SEA" evidence="11">
    <location>
        <begin position="90"/>
        <end position="211"/>
    </location>
</feature>
<dbReference type="Gene3D" id="1.10.2000.10">
    <property type="entry name" value="Frizzled cysteine-rich domain"/>
    <property type="match status" value="1"/>
</dbReference>
<comment type="subcellular location">
    <subcellularLocation>
        <location evidence="1">Cell membrane</location>
        <topology evidence="1">Single-pass type II membrane protein</topology>
    </subcellularLocation>
</comment>
<dbReference type="InterPro" id="IPR002172">
    <property type="entry name" value="LDrepeatLR_classA_rpt"/>
</dbReference>
<dbReference type="SUPFAM" id="SSF63501">
    <property type="entry name" value="Frizzled cysteine-rich domain"/>
    <property type="match status" value="1"/>
</dbReference>
<keyword evidence="6 8" id="KW-1015">Disulfide bond</keyword>
<keyword evidence="2 10" id="KW-0812">Transmembrane</keyword>
<dbReference type="InterPro" id="IPR036364">
    <property type="entry name" value="SEA_dom_sf"/>
</dbReference>
<dbReference type="InterPro" id="IPR009003">
    <property type="entry name" value="Peptidase_S1_PA"/>
</dbReference>
<dbReference type="PROSITE" id="PS50024">
    <property type="entry name" value="SEA"/>
    <property type="match status" value="1"/>
</dbReference>
<keyword evidence="4 10" id="KW-1133">Transmembrane helix</keyword>
<reference evidence="14" key="1">
    <citation type="submission" date="2019-08" db="EMBL/GenBank/DDBJ databases">
        <title>The genome of the North American firefly Photinus pyralis.</title>
        <authorList>
            <consortium name="Photinus pyralis genome working group"/>
            <person name="Fallon T.R."/>
            <person name="Sander Lower S.E."/>
            <person name="Weng J.-K."/>
        </authorList>
    </citation>
    <scope>NUCLEOTIDE SEQUENCE</scope>
    <source>
        <strain evidence="14">TRF0915ILg1</strain>
        <tissue evidence="14">Whole body</tissue>
    </source>
</reference>
<dbReference type="GO" id="GO:0004252">
    <property type="term" value="F:serine-type endopeptidase activity"/>
    <property type="evidence" value="ECO:0007669"/>
    <property type="project" value="InterPro"/>
</dbReference>
<dbReference type="PROSITE" id="PS01209">
    <property type="entry name" value="LDLRA_1"/>
    <property type="match status" value="1"/>
</dbReference>
<feature type="domain" description="Peptidase S1" evidence="13">
    <location>
        <begin position="549"/>
        <end position="781"/>
    </location>
</feature>
<protein>
    <recommendedName>
        <fullName evidence="16">Atrial natriuretic peptide-converting enzyme</fullName>
    </recommendedName>
</protein>
<dbReference type="CDD" id="cd07066">
    <property type="entry name" value="CRD_FZ"/>
    <property type="match status" value="1"/>
</dbReference>
<evidence type="ECO:0000256" key="2">
    <source>
        <dbReference type="ARBA" id="ARBA00022692"/>
    </source>
</evidence>
<evidence type="ECO:0000313" key="15">
    <source>
        <dbReference type="Proteomes" id="UP000801492"/>
    </source>
</evidence>
<dbReference type="Gene3D" id="3.30.70.960">
    <property type="entry name" value="SEA domain"/>
    <property type="match status" value="1"/>
</dbReference>
<evidence type="ECO:0000259" key="11">
    <source>
        <dbReference type="PROSITE" id="PS50024"/>
    </source>
</evidence>
<dbReference type="PRINTS" id="PR00261">
    <property type="entry name" value="LDLRECEPTOR"/>
</dbReference>
<evidence type="ECO:0000259" key="12">
    <source>
        <dbReference type="PROSITE" id="PS50038"/>
    </source>
</evidence>
<dbReference type="FunFam" id="2.40.10.10:FF:000235">
    <property type="entry name" value="Atrial natriuretic peptide-converting enzyme"/>
    <property type="match status" value="1"/>
</dbReference>
<feature type="domain" description="FZ" evidence="12">
    <location>
        <begin position="234"/>
        <end position="359"/>
    </location>
</feature>
<dbReference type="EMBL" id="VTPC01091223">
    <property type="protein sequence ID" value="KAF2879131.1"/>
    <property type="molecule type" value="Genomic_DNA"/>
</dbReference>
<name>A0A8K0C5P3_IGNLU</name>
<dbReference type="CDD" id="cd00112">
    <property type="entry name" value="LDLa"/>
    <property type="match status" value="1"/>
</dbReference>
<evidence type="ECO:0000256" key="7">
    <source>
        <dbReference type="PROSITE-ProRule" id="PRU00090"/>
    </source>
</evidence>
<dbReference type="CDD" id="cd00190">
    <property type="entry name" value="Tryp_SPc"/>
    <property type="match status" value="1"/>
</dbReference>
<dbReference type="InterPro" id="IPR000082">
    <property type="entry name" value="SEA_dom"/>
</dbReference>
<keyword evidence="15" id="KW-1185">Reference proteome</keyword>
<dbReference type="Pfam" id="PF00089">
    <property type="entry name" value="Trypsin"/>
    <property type="match status" value="1"/>
</dbReference>
<proteinExistence type="predicted"/>
<keyword evidence="5 10" id="KW-0472">Membrane</keyword>
<dbReference type="InterPro" id="IPR020067">
    <property type="entry name" value="Frizzled_dom"/>
</dbReference>
<dbReference type="SUPFAM" id="SSF82671">
    <property type="entry name" value="SEA domain"/>
    <property type="match status" value="1"/>
</dbReference>
<accession>A0A8K0C5P3</accession>
<feature type="region of interest" description="Disordered" evidence="9">
    <location>
        <begin position="1"/>
        <end position="21"/>
    </location>
</feature>
<evidence type="ECO:0000256" key="4">
    <source>
        <dbReference type="ARBA" id="ARBA00022989"/>
    </source>
</evidence>
<dbReference type="Gene3D" id="4.10.400.10">
    <property type="entry name" value="Low-density Lipoprotein Receptor"/>
    <property type="match status" value="2"/>
</dbReference>
<feature type="disulfide bond" evidence="8">
    <location>
        <begin position="370"/>
        <end position="385"/>
    </location>
</feature>
<evidence type="ECO:0000256" key="10">
    <source>
        <dbReference type="SAM" id="Phobius"/>
    </source>
</evidence>
<dbReference type="PANTHER" id="PTHR24258:SF146">
    <property type="entry name" value="ATRIAL NATRIURETIC PEPTIDE-CONVERTING ENZYME"/>
    <property type="match status" value="1"/>
</dbReference>
<evidence type="ECO:0000256" key="8">
    <source>
        <dbReference type="PROSITE-ProRule" id="PRU00124"/>
    </source>
</evidence>
<dbReference type="SMART" id="SM00192">
    <property type="entry name" value="LDLa"/>
    <property type="match status" value="2"/>
</dbReference>
<comment type="caution">
    <text evidence="14">The sequence shown here is derived from an EMBL/GenBank/DDBJ whole genome shotgun (WGS) entry which is preliminary data.</text>
</comment>
<comment type="caution">
    <text evidence="8">Lacks conserved residue(s) required for the propagation of feature annotation.</text>
</comment>
<dbReference type="InterPro" id="IPR023415">
    <property type="entry name" value="LDLR_class-A_CS"/>
</dbReference>
<dbReference type="SMART" id="SM00063">
    <property type="entry name" value="FRI"/>
    <property type="match status" value="1"/>
</dbReference>
<evidence type="ECO:0000256" key="6">
    <source>
        <dbReference type="ARBA" id="ARBA00023157"/>
    </source>
</evidence>
<feature type="disulfide bond" evidence="8">
    <location>
        <begin position="408"/>
        <end position="423"/>
    </location>
</feature>
<gene>
    <name evidence="14" type="ORF">ILUMI_27038</name>
</gene>
<sequence>MTVTMDHKNNRKSSWDSKMSVSTVSSTTRHYKRSPSSILSSDSDIRFTRKKLSSQYKCGCCIIACFLLLLLLAAAAVYVGYTFFAMDPLEEQVYRATFKVTEGDTFSPDLADPSTERFKVTSRDYRERLNLLFRRSRITHGFAGTEVLALDGTEGKDLVVHFNIHIDPTYVEVEAKDLEEILSREITTDESQFFRNLTIDSSTLEVKESHVIPLPTSTSTTTRIITQAITQTPPPPRRCAPLEISYCSSLKYNVTTYPNMLGHRNVKEVEEDVISFRELVDAECYRLAYEFVCQVLQPSCKKGVHEDEIVLPCRSFCRDFMAGCGSRLLSKFKGLLDCSRFPEFGENSSCKTKPDCVQEMQSRALSPRICDGVVDCQDVSDEKSCTYCPSDHIHCGIGRACIHSTKRCDGTVDCPDGSDERACLRLAPSVANVTSGEIVTPHLPRYHSEGFVIFNEKGEVGKLCTENLNESLTENRTAEVLHTVASSLCKTLSYQRVLSVQVEKDEENDIPYVRMKNPTEPEISFVRSPCASKQVLKVSCSDLECGLQSTHGSSGTEGLSKMAEHGDWPWHVALFKEDVHVCDGTLVSSDWLVTTASCFQGQPKAEWTARFGVIRLSSSSPWQQERRIVGMVKSPVEGSTIAMVKLEEPVVLNDFIRPVCLPIDKSSILPSNMTQCNTLGWARNREQLQRVQIKTSLMEKCENISISTVNSLCTEPVYGQNDCNEEEFAGTSMLCLLPDNKRWSLVGVSNWRIACPKSGVGRPRMYDKITSNVDWIHETISAIS</sequence>
<organism evidence="14 15">
    <name type="scientific">Ignelater luminosus</name>
    <name type="common">Cucubano</name>
    <name type="synonym">Pyrophorus luminosus</name>
    <dbReference type="NCBI Taxonomy" id="2038154"/>
    <lineage>
        <taxon>Eukaryota</taxon>
        <taxon>Metazoa</taxon>
        <taxon>Ecdysozoa</taxon>
        <taxon>Arthropoda</taxon>
        <taxon>Hexapoda</taxon>
        <taxon>Insecta</taxon>
        <taxon>Pterygota</taxon>
        <taxon>Neoptera</taxon>
        <taxon>Endopterygota</taxon>
        <taxon>Coleoptera</taxon>
        <taxon>Polyphaga</taxon>
        <taxon>Elateriformia</taxon>
        <taxon>Elateroidea</taxon>
        <taxon>Elateridae</taxon>
        <taxon>Agrypninae</taxon>
        <taxon>Pyrophorini</taxon>
        <taxon>Ignelater</taxon>
    </lineage>
</organism>
<dbReference type="Pfam" id="PF00057">
    <property type="entry name" value="Ldl_recept_a"/>
    <property type="match status" value="1"/>
</dbReference>
<dbReference type="PROSITE" id="PS50240">
    <property type="entry name" value="TRYPSIN_DOM"/>
    <property type="match status" value="1"/>
</dbReference>
<evidence type="ECO:0000256" key="1">
    <source>
        <dbReference type="ARBA" id="ARBA00004401"/>
    </source>
</evidence>
<dbReference type="SMART" id="SM00020">
    <property type="entry name" value="Tryp_SPc"/>
    <property type="match status" value="1"/>
</dbReference>
<dbReference type="PROSITE" id="PS50038">
    <property type="entry name" value="FZ"/>
    <property type="match status" value="1"/>
</dbReference>
<dbReference type="Pfam" id="PF01390">
    <property type="entry name" value="SEA"/>
    <property type="match status" value="1"/>
</dbReference>
<evidence type="ECO:0008006" key="16">
    <source>
        <dbReference type="Google" id="ProtNLM"/>
    </source>
</evidence>
<dbReference type="SMART" id="SM00200">
    <property type="entry name" value="SEA"/>
    <property type="match status" value="1"/>
</dbReference>
<evidence type="ECO:0000313" key="14">
    <source>
        <dbReference type="EMBL" id="KAF2879131.1"/>
    </source>
</evidence>
<dbReference type="AlphaFoldDB" id="A0A8K0C5P3"/>
<dbReference type="GO" id="GO:0006508">
    <property type="term" value="P:proteolysis"/>
    <property type="evidence" value="ECO:0007669"/>
    <property type="project" value="InterPro"/>
</dbReference>
<dbReference type="SUPFAM" id="SSF57424">
    <property type="entry name" value="LDL receptor-like module"/>
    <property type="match status" value="1"/>
</dbReference>
<dbReference type="Gene3D" id="2.40.10.10">
    <property type="entry name" value="Trypsin-like serine proteases"/>
    <property type="match status" value="1"/>
</dbReference>
<dbReference type="Pfam" id="PF01392">
    <property type="entry name" value="Fz"/>
    <property type="match status" value="1"/>
</dbReference>
<dbReference type="InterPro" id="IPR036055">
    <property type="entry name" value="LDL_receptor-like_sf"/>
</dbReference>
<keyword evidence="3" id="KW-0735">Signal-anchor</keyword>
<evidence type="ECO:0000256" key="3">
    <source>
        <dbReference type="ARBA" id="ARBA00022968"/>
    </source>
</evidence>
<feature type="disulfide bond" evidence="7">
    <location>
        <begin position="247"/>
        <end position="293"/>
    </location>
</feature>
<dbReference type="InterPro" id="IPR001254">
    <property type="entry name" value="Trypsin_dom"/>
</dbReference>
<dbReference type="GO" id="GO:0005886">
    <property type="term" value="C:plasma membrane"/>
    <property type="evidence" value="ECO:0007669"/>
    <property type="project" value="UniProtKB-SubCell"/>
</dbReference>
<dbReference type="OrthoDB" id="5985572at2759"/>
<evidence type="ECO:0000256" key="9">
    <source>
        <dbReference type="SAM" id="MobiDB-lite"/>
    </source>
</evidence>
<dbReference type="InterPro" id="IPR043504">
    <property type="entry name" value="Peptidase_S1_PA_chymotrypsin"/>
</dbReference>
<evidence type="ECO:0000259" key="13">
    <source>
        <dbReference type="PROSITE" id="PS50240"/>
    </source>
</evidence>
<evidence type="ECO:0000256" key="5">
    <source>
        <dbReference type="ARBA" id="ARBA00023136"/>
    </source>
</evidence>
<dbReference type="SUPFAM" id="SSF50494">
    <property type="entry name" value="Trypsin-like serine proteases"/>
    <property type="match status" value="1"/>
</dbReference>
<feature type="transmembrane region" description="Helical" evidence="10">
    <location>
        <begin position="56"/>
        <end position="81"/>
    </location>
</feature>
<feature type="disulfide bond" evidence="7">
    <location>
        <begin position="239"/>
        <end position="300"/>
    </location>
</feature>
<dbReference type="PROSITE" id="PS50068">
    <property type="entry name" value="LDLRA_2"/>
    <property type="match status" value="2"/>
</dbReference>
<dbReference type="Proteomes" id="UP000801492">
    <property type="component" value="Unassembled WGS sequence"/>
</dbReference>
<dbReference type="InterPro" id="IPR036790">
    <property type="entry name" value="Frizzled_dom_sf"/>
</dbReference>